<feature type="domain" description="Hint" evidence="2">
    <location>
        <begin position="81"/>
        <end position="184"/>
    </location>
</feature>
<gene>
    <name evidence="3" type="ORF">ATE48_00295</name>
</gene>
<dbReference type="Gene3D" id="2.170.16.10">
    <property type="entry name" value="Hedgehog/Intein (Hint) domain"/>
    <property type="match status" value="1"/>
</dbReference>
<proteinExistence type="predicted"/>
<feature type="compositionally biased region" description="Basic and acidic residues" evidence="1">
    <location>
        <begin position="250"/>
        <end position="261"/>
    </location>
</feature>
<name>A0A1B1AD43_9PROT</name>
<reference evidence="3 4" key="1">
    <citation type="submission" date="2015-11" db="EMBL/GenBank/DDBJ databases">
        <title>Whole-Genome Sequence of Candidatus Oderbacter manganicum from the National Park Lower Oder Valley, Germany.</title>
        <authorList>
            <person name="Braun B."/>
            <person name="Liere K."/>
            <person name="Szewzyk U."/>
        </authorList>
    </citation>
    <scope>NUCLEOTIDE SEQUENCE [LARGE SCALE GENOMIC DNA]</scope>
    <source>
        <strain evidence="3 4">OTSz_A_272</strain>
    </source>
</reference>
<feature type="region of interest" description="Disordered" evidence="1">
    <location>
        <begin position="232"/>
        <end position="292"/>
    </location>
</feature>
<protein>
    <recommendedName>
        <fullName evidence="2">Hint domain-containing protein</fullName>
    </recommendedName>
</protein>
<dbReference type="InterPro" id="IPR006141">
    <property type="entry name" value="Intein_N"/>
</dbReference>
<dbReference type="InParanoid" id="A0A1B1AD43"/>
<organism evidence="3 4">
    <name type="scientific">Candidatus Viadribacter manganicus</name>
    <dbReference type="NCBI Taxonomy" id="1759059"/>
    <lineage>
        <taxon>Bacteria</taxon>
        <taxon>Pseudomonadati</taxon>
        <taxon>Pseudomonadota</taxon>
        <taxon>Alphaproteobacteria</taxon>
        <taxon>Hyphomonadales</taxon>
        <taxon>Hyphomonadaceae</taxon>
        <taxon>Candidatus Viadribacter</taxon>
    </lineage>
</organism>
<dbReference type="InterPro" id="IPR036844">
    <property type="entry name" value="Hint_dom_sf"/>
</dbReference>
<evidence type="ECO:0000259" key="2">
    <source>
        <dbReference type="SMART" id="SM00306"/>
    </source>
</evidence>
<dbReference type="SUPFAM" id="SSF51294">
    <property type="entry name" value="Hedgehog/intein (Hint) domain"/>
    <property type="match status" value="1"/>
</dbReference>
<dbReference type="AlphaFoldDB" id="A0A1B1AD43"/>
<dbReference type="PROSITE" id="PS50817">
    <property type="entry name" value="INTEIN_N_TER"/>
    <property type="match status" value="1"/>
</dbReference>
<dbReference type="KEGG" id="cbot:ATE48_00295"/>
<accession>A0A1B1AD43</accession>
<dbReference type="Proteomes" id="UP000092498">
    <property type="component" value="Chromosome"/>
</dbReference>
<dbReference type="EMBL" id="CP013244">
    <property type="protein sequence ID" value="ANP44469.1"/>
    <property type="molecule type" value="Genomic_DNA"/>
</dbReference>
<dbReference type="InterPro" id="IPR003587">
    <property type="entry name" value="Hint_dom_N"/>
</dbReference>
<dbReference type="SMART" id="SM00306">
    <property type="entry name" value="HintN"/>
    <property type="match status" value="1"/>
</dbReference>
<dbReference type="RefSeq" id="WP_066766566.1">
    <property type="nucleotide sequence ID" value="NZ_CP013244.1"/>
</dbReference>
<feature type="compositionally biased region" description="Polar residues" evidence="1">
    <location>
        <begin position="262"/>
        <end position="279"/>
    </location>
</feature>
<dbReference type="Pfam" id="PF07591">
    <property type="entry name" value="PT-HINT"/>
    <property type="match status" value="1"/>
</dbReference>
<dbReference type="CDD" id="cd00081">
    <property type="entry name" value="Hint"/>
    <property type="match status" value="1"/>
</dbReference>
<sequence>MRNDPLNNTDPTGRWIESGLDIAFIAADIADISENGLNWENGLALAADVAGLAAPGATGGGLAVRGGFRAADALSSGARATCCFVAGTLVETSDGLRPIEEIEVGDLVLSRNETTGETAYKPVTELVRRHERQVWRLTFAVMAAGGVSSEATFGTTDDHPWRTADGRWVRTDELQVGMEILRANGAPARVAAVVRTGEVTSTYNLEVAEWHTYFVGEARVWVHNACPITGRAQETSRGGQRTTHGSTSERIARQEAERPEASRSSMNETLRNATDGEINSSRRADQATVIRDENGALTRVDVNEVRSPGQTDEALQQRYEEVDPRIRVRVHEPD</sequence>
<evidence type="ECO:0000256" key="1">
    <source>
        <dbReference type="SAM" id="MobiDB-lite"/>
    </source>
</evidence>
<evidence type="ECO:0000313" key="3">
    <source>
        <dbReference type="EMBL" id="ANP44469.1"/>
    </source>
</evidence>
<feature type="compositionally biased region" description="Basic and acidic residues" evidence="1">
    <location>
        <begin position="280"/>
        <end position="292"/>
    </location>
</feature>
<evidence type="ECO:0000313" key="4">
    <source>
        <dbReference type="Proteomes" id="UP000092498"/>
    </source>
</evidence>
<keyword evidence="4" id="KW-1185">Reference proteome</keyword>
<dbReference type="GO" id="GO:0016539">
    <property type="term" value="P:intein-mediated protein splicing"/>
    <property type="evidence" value="ECO:0007669"/>
    <property type="project" value="InterPro"/>
</dbReference>
<feature type="compositionally biased region" description="Polar residues" evidence="1">
    <location>
        <begin position="232"/>
        <end position="249"/>
    </location>
</feature>
<dbReference type="STRING" id="1759059.ATE48_00295"/>